<dbReference type="OrthoDB" id="5188478at2"/>
<reference evidence="5 6" key="1">
    <citation type="submission" date="2019-02" db="EMBL/GenBank/DDBJ databases">
        <title>Draft genome sequence of Amycolatopsis sp. 8-3EHSu isolated from roots of Suaeda maritima.</title>
        <authorList>
            <person name="Duangmal K."/>
            <person name="Chantavorakit T."/>
        </authorList>
    </citation>
    <scope>NUCLEOTIDE SEQUENCE [LARGE SCALE GENOMIC DNA]</scope>
    <source>
        <strain evidence="5 6">8-3EHSu</strain>
    </source>
</reference>
<dbReference type="EMBL" id="SFCC01000021">
    <property type="protein sequence ID" value="RZQ59840.1"/>
    <property type="molecule type" value="Genomic_DNA"/>
</dbReference>
<sequence length="854" mass="86749">MANDLIFTVLGIDKASRVFDKVGDSMNRMGTRATAILAGVAGSSAAAGAAVAASVAAVPAAFIGLGAVAVRENAQVQQSFQQLGNELKHGLAADAAPMADALVGAADQIGAAYAGLRPQMQQAFAASAGYVDDLVGTVTDFATQAMPGLVTATARAGPVFAGLRTFARDAGVGVSEFFEITSSKSAEAGKSLEHFGLLVRDSLPAVGTILANLTGLWAEHGDEAVSVITGLLDVLGDLSGSALPVVSAGLGVALDVLSGVLAVVQPLTGALGPLIGVWLALSTAMRGVTAVKGIMDNVTGAVTNFGNATNKAAGAGGVGKLAAATGGVMSMLGGPWGIAIGAAAVLLASFGRDSQQAAADQRSLADALRESGGAFDDNARKQIYNSEAYQEVAGLVDKLGISHGEMIDALVKGGPALDQFRARLDEIARLDAVEATGEMSEVGHAAFDLSGKLDGLRGGVTGAVAEFERMAQATRPSEAALAAVGFESRVANEGVRALNDAFQVIADSAATVEERGKAIIAVLDQLAGRTPSYEEATQAINDGIRELGEGFDKTTAAAGKLGDSMLTANGTINTTTANGSALQNKLVELQSGFANAGAAVTELIQRNVPLGEAVQRVNADLETQRQRFIDGAVAMGFSRDGAIRMADAYGIGTQSLGVWLSRMSEAELAANGVTVSVDNVGNAVYRLPNGKAITVSVNDLATGPLSRIRNYANRLGNQVITVAAQINARFNFADGGLVPGFADGGPVRRFPMGGRVYGPGGPREDKVRAMLSNGEFVVNAAQTAKNLPLLRAINNGADFAGAFGFQAGSGGGGAGGTSRLVIDVTGADEEFKRLIRKMVRVDGGGSVEAAFGRG</sequence>
<dbReference type="AlphaFoldDB" id="A0A4Q7IY02"/>
<gene>
    <name evidence="5" type="ORF">EWH70_32520</name>
</gene>
<organism evidence="5 6">
    <name type="scientific">Amycolatopsis suaedae</name>
    <dbReference type="NCBI Taxonomy" id="2510978"/>
    <lineage>
        <taxon>Bacteria</taxon>
        <taxon>Bacillati</taxon>
        <taxon>Actinomycetota</taxon>
        <taxon>Actinomycetes</taxon>
        <taxon>Pseudonocardiales</taxon>
        <taxon>Pseudonocardiaceae</taxon>
        <taxon>Amycolatopsis</taxon>
    </lineage>
</organism>
<protein>
    <recommendedName>
        <fullName evidence="7">Phage tail tape measure protein</fullName>
    </recommendedName>
</protein>
<dbReference type="GO" id="GO:0016020">
    <property type="term" value="C:membrane"/>
    <property type="evidence" value="ECO:0007669"/>
    <property type="project" value="UniProtKB-SubCell"/>
</dbReference>
<dbReference type="Proteomes" id="UP000292003">
    <property type="component" value="Unassembled WGS sequence"/>
</dbReference>
<keyword evidence="6" id="KW-1185">Reference proteome</keyword>
<dbReference type="InterPro" id="IPR001958">
    <property type="entry name" value="Tet-R_TetA/multi-R_MdtG-like"/>
</dbReference>
<evidence type="ECO:0008006" key="7">
    <source>
        <dbReference type="Google" id="ProtNLM"/>
    </source>
</evidence>
<dbReference type="PRINTS" id="PR01035">
    <property type="entry name" value="TCRTETA"/>
</dbReference>
<evidence type="ECO:0000256" key="2">
    <source>
        <dbReference type="ARBA" id="ARBA00022692"/>
    </source>
</evidence>
<dbReference type="GO" id="GO:0022857">
    <property type="term" value="F:transmembrane transporter activity"/>
    <property type="evidence" value="ECO:0007669"/>
    <property type="project" value="InterPro"/>
</dbReference>
<keyword evidence="4" id="KW-0472">Membrane</keyword>
<keyword evidence="3" id="KW-1133">Transmembrane helix</keyword>
<accession>A0A4Q7IY02</accession>
<evidence type="ECO:0000256" key="3">
    <source>
        <dbReference type="ARBA" id="ARBA00022989"/>
    </source>
</evidence>
<proteinExistence type="predicted"/>
<dbReference type="RefSeq" id="WP_130479405.1">
    <property type="nucleotide sequence ID" value="NZ_SFCC01000021.1"/>
</dbReference>
<evidence type="ECO:0000256" key="1">
    <source>
        <dbReference type="ARBA" id="ARBA00004141"/>
    </source>
</evidence>
<evidence type="ECO:0000313" key="5">
    <source>
        <dbReference type="EMBL" id="RZQ59840.1"/>
    </source>
</evidence>
<comment type="caution">
    <text evidence="5">The sequence shown here is derived from an EMBL/GenBank/DDBJ whole genome shotgun (WGS) entry which is preliminary data.</text>
</comment>
<name>A0A4Q7IY02_9PSEU</name>
<comment type="subcellular location">
    <subcellularLocation>
        <location evidence="1">Membrane</location>
        <topology evidence="1">Multi-pass membrane protein</topology>
    </subcellularLocation>
</comment>
<keyword evidence="2" id="KW-0812">Transmembrane</keyword>
<evidence type="ECO:0000256" key="4">
    <source>
        <dbReference type="ARBA" id="ARBA00023136"/>
    </source>
</evidence>
<evidence type="ECO:0000313" key="6">
    <source>
        <dbReference type="Proteomes" id="UP000292003"/>
    </source>
</evidence>